<dbReference type="EMBL" id="OC873778">
    <property type="protein sequence ID" value="CAD7636963.1"/>
    <property type="molecule type" value="Genomic_DNA"/>
</dbReference>
<name>A0A7R9Q9Y5_9ACAR</name>
<proteinExistence type="predicted"/>
<dbReference type="AlphaFoldDB" id="A0A7R9Q9Y5"/>
<gene>
    <name evidence="2" type="ORF">OSB1V03_LOCUS16802</name>
</gene>
<protein>
    <submittedName>
        <fullName evidence="2">Uncharacterized protein</fullName>
    </submittedName>
</protein>
<dbReference type="EMBL" id="CAJPIZ010019203">
    <property type="protein sequence ID" value="CAG2116847.1"/>
    <property type="molecule type" value="Genomic_DNA"/>
</dbReference>
<keyword evidence="1" id="KW-0732">Signal</keyword>
<dbReference type="OrthoDB" id="6504156at2759"/>
<evidence type="ECO:0000313" key="3">
    <source>
        <dbReference type="Proteomes" id="UP000759131"/>
    </source>
</evidence>
<dbReference type="PANTHER" id="PTHR33964">
    <property type="entry name" value="RE45066P-RELATED"/>
    <property type="match status" value="1"/>
</dbReference>
<organism evidence="2">
    <name type="scientific">Medioppia subpectinata</name>
    <dbReference type="NCBI Taxonomy" id="1979941"/>
    <lineage>
        <taxon>Eukaryota</taxon>
        <taxon>Metazoa</taxon>
        <taxon>Ecdysozoa</taxon>
        <taxon>Arthropoda</taxon>
        <taxon>Chelicerata</taxon>
        <taxon>Arachnida</taxon>
        <taxon>Acari</taxon>
        <taxon>Acariformes</taxon>
        <taxon>Sarcoptiformes</taxon>
        <taxon>Oribatida</taxon>
        <taxon>Brachypylina</taxon>
        <taxon>Oppioidea</taxon>
        <taxon>Oppiidae</taxon>
        <taxon>Medioppia</taxon>
    </lineage>
</organism>
<feature type="signal peptide" evidence="1">
    <location>
        <begin position="1"/>
        <end position="20"/>
    </location>
</feature>
<sequence>MKLTKILLSCIVCTLYVVNGQTNSTSKACKTVVLDTCLMNLLLIGDPKYKFPVDMPQMDTQCRTIRGYEKCIKDYSSKCLKAFPKQVTSVLAYGVAKTNKGYCSNKKRKESFIMIGECANKMKSPMDKCMYQYIDRLQGAENYRDVKMRLPMACCEYYKMKQCILGHIEREGKPLCTDSVYSEAERLIDGYAFDVLQLICGDYTEDSDKCQNSVPKTPKKLSSQKRTKSLLLPLINILAADEQ</sequence>
<accession>A0A7R9Q9Y5</accession>
<dbReference type="PANTHER" id="PTHR33964:SF1">
    <property type="entry name" value="RE45066P"/>
    <property type="match status" value="1"/>
</dbReference>
<feature type="chain" id="PRO_5036211810" evidence="1">
    <location>
        <begin position="21"/>
        <end position="243"/>
    </location>
</feature>
<evidence type="ECO:0000256" key="1">
    <source>
        <dbReference type="SAM" id="SignalP"/>
    </source>
</evidence>
<dbReference type="Proteomes" id="UP000759131">
    <property type="component" value="Unassembled WGS sequence"/>
</dbReference>
<evidence type="ECO:0000313" key="2">
    <source>
        <dbReference type="EMBL" id="CAD7636963.1"/>
    </source>
</evidence>
<keyword evidence="3" id="KW-1185">Reference proteome</keyword>
<reference evidence="2" key="1">
    <citation type="submission" date="2020-11" db="EMBL/GenBank/DDBJ databases">
        <authorList>
            <person name="Tran Van P."/>
        </authorList>
    </citation>
    <scope>NUCLEOTIDE SEQUENCE</scope>
</reference>